<dbReference type="STRING" id="112090.W4GAT6"/>
<dbReference type="PANTHER" id="PTHR46586">
    <property type="entry name" value="ANKYRIN REPEAT-CONTAINING PROTEIN"/>
    <property type="match status" value="1"/>
</dbReference>
<dbReference type="InterPro" id="IPR036770">
    <property type="entry name" value="Ankyrin_rpt-contain_sf"/>
</dbReference>
<dbReference type="InterPro" id="IPR052050">
    <property type="entry name" value="SecEffector_AnkRepeat"/>
</dbReference>
<dbReference type="VEuPathDB" id="FungiDB:H257_09256"/>
<sequence>MKRRRTCEPSRHQFLAQSAAEAVMLQPHLLHTITSYQYGLFHDLAAIHRDWQAPRDGSDVLFTLNHECVFLDPVSVHKLHTPVDHPRFLLHFPILTGNVALFHRWLSCAGRDWVSPDTLLCAVHEGNLNIVQHLHEHVHVPCSTDALEIAAANGHMDIVQYLHAHTNEPCSWRVIYKAAEYGHMDIVFWLNECPHCQEFTKCALDYAAGLGRVPAAALLLDAADHSVCLSSDVQLLNVQAAGRTAPILSRFVELDDWDIHVQPAMPTIEDSLDFLLDRLETHRGIAVI</sequence>
<evidence type="ECO:0000313" key="1">
    <source>
        <dbReference type="EMBL" id="ETV76807.1"/>
    </source>
</evidence>
<gene>
    <name evidence="1" type="ORF">H257_09256</name>
</gene>
<dbReference type="Gene3D" id="1.25.40.20">
    <property type="entry name" value="Ankyrin repeat-containing domain"/>
    <property type="match status" value="1"/>
</dbReference>
<accession>W4GAT6</accession>
<dbReference type="Pfam" id="PF12796">
    <property type="entry name" value="Ank_2"/>
    <property type="match status" value="1"/>
</dbReference>
<dbReference type="AlphaFoldDB" id="W4GAT6"/>
<dbReference type="PANTHER" id="PTHR46586:SF3">
    <property type="entry name" value="ANKYRIN REPEAT-CONTAINING PROTEIN"/>
    <property type="match status" value="1"/>
</dbReference>
<dbReference type="OrthoDB" id="69631at2759"/>
<protein>
    <submittedName>
        <fullName evidence="1">Uncharacterized protein</fullName>
    </submittedName>
</protein>
<dbReference type="RefSeq" id="XP_009833719.1">
    <property type="nucleotide sequence ID" value="XM_009835417.1"/>
</dbReference>
<dbReference type="SUPFAM" id="SSF48403">
    <property type="entry name" value="Ankyrin repeat"/>
    <property type="match status" value="1"/>
</dbReference>
<dbReference type="GeneID" id="20811252"/>
<name>W4GAT6_APHAT</name>
<organism evidence="1">
    <name type="scientific">Aphanomyces astaci</name>
    <name type="common">Crayfish plague agent</name>
    <dbReference type="NCBI Taxonomy" id="112090"/>
    <lineage>
        <taxon>Eukaryota</taxon>
        <taxon>Sar</taxon>
        <taxon>Stramenopiles</taxon>
        <taxon>Oomycota</taxon>
        <taxon>Saprolegniomycetes</taxon>
        <taxon>Saprolegniales</taxon>
        <taxon>Verrucalvaceae</taxon>
        <taxon>Aphanomyces</taxon>
    </lineage>
</organism>
<proteinExistence type="predicted"/>
<dbReference type="InterPro" id="IPR002110">
    <property type="entry name" value="Ankyrin_rpt"/>
</dbReference>
<reference evidence="1" key="1">
    <citation type="submission" date="2013-12" db="EMBL/GenBank/DDBJ databases">
        <title>The Genome Sequence of Aphanomyces astaci APO3.</title>
        <authorList>
            <consortium name="The Broad Institute Genomics Platform"/>
            <person name="Russ C."/>
            <person name="Tyler B."/>
            <person name="van West P."/>
            <person name="Dieguez-Uribeondo J."/>
            <person name="Young S.K."/>
            <person name="Zeng Q."/>
            <person name="Gargeya S."/>
            <person name="Fitzgerald M."/>
            <person name="Abouelleil A."/>
            <person name="Alvarado L."/>
            <person name="Chapman S.B."/>
            <person name="Gainer-Dewar J."/>
            <person name="Goldberg J."/>
            <person name="Griggs A."/>
            <person name="Gujja S."/>
            <person name="Hansen M."/>
            <person name="Howarth C."/>
            <person name="Imamovic A."/>
            <person name="Ireland A."/>
            <person name="Larimer J."/>
            <person name="McCowan C."/>
            <person name="Murphy C."/>
            <person name="Pearson M."/>
            <person name="Poon T.W."/>
            <person name="Priest M."/>
            <person name="Roberts A."/>
            <person name="Saif S."/>
            <person name="Shea T."/>
            <person name="Sykes S."/>
            <person name="Wortman J."/>
            <person name="Nusbaum C."/>
            <person name="Birren B."/>
        </authorList>
    </citation>
    <scope>NUCLEOTIDE SEQUENCE [LARGE SCALE GENOMIC DNA]</scope>
    <source>
        <strain evidence="1">APO3</strain>
    </source>
</reference>
<dbReference type="EMBL" id="KI913135">
    <property type="protein sequence ID" value="ETV76807.1"/>
    <property type="molecule type" value="Genomic_DNA"/>
</dbReference>